<keyword evidence="1" id="KW-0472">Membrane</keyword>
<dbReference type="RefSeq" id="WP_119480673.1">
    <property type="nucleotide sequence ID" value="NZ_QXTG01000001.1"/>
</dbReference>
<evidence type="ECO:0008006" key="4">
    <source>
        <dbReference type="Google" id="ProtNLM"/>
    </source>
</evidence>
<name>A0A3A1U1U4_9MICO</name>
<protein>
    <recommendedName>
        <fullName evidence="4">Type 4 fimbrial biogenesis protein PilX N-terminal domain-containing protein</fullName>
    </recommendedName>
</protein>
<reference evidence="3" key="1">
    <citation type="submission" date="2018-09" db="EMBL/GenBank/DDBJ databases">
        <authorList>
            <person name="Kim I."/>
        </authorList>
    </citation>
    <scope>NUCLEOTIDE SEQUENCE [LARGE SCALE GENOMIC DNA]</scope>
    <source>
        <strain evidence="3">DD4a</strain>
    </source>
</reference>
<dbReference type="AlphaFoldDB" id="A0A3A1U1U4"/>
<dbReference type="EMBL" id="QXTG01000001">
    <property type="protein sequence ID" value="RIX30310.1"/>
    <property type="molecule type" value="Genomic_DNA"/>
</dbReference>
<evidence type="ECO:0000313" key="3">
    <source>
        <dbReference type="Proteomes" id="UP000265742"/>
    </source>
</evidence>
<sequence length="632" mass="67117">MRLRSSTDEGAALISVVILGFVMMMLVATGLTVATSGRSQAVGVQRSSSALDAAYAGVQDYVARLNVDSNYYLQGNPESTFNTSTTKKVEWADPWNKAFGLGEPNGSATHDARATWATVKDSDKSTSDTPSQYRYAADLSKFDSAGIIRLQSTGRAGNRTRTIVATLRVKGFTDFGYFTDLEIKDPETWVNPPAVKTFDPKTCAVYAWQGRPKACSYRDTNTDPATTKTTDMRVQFQKSDVLYGDVHTNDTPVLACGMTVEGTFETGAPTTDPMFTTAKNCSPKIPLVHADTVSMPATNSSMRSDATCLYTGPTQITYNGPAHTVTVVSPWSRNPGPAASCGAAADLRQPQGATFSQAKFNGQLVYVQNVRTPAEDPANGWTSTTRPSTLTCIGPGGDPDASAYNGIGWSVGSGASQIRYPLAGEAPATSWMTTSTPAQWSTGAPAYGCRNGDLYISGQLSGGSAGASIQTTAASENYVWVTNDLTYENKSADLLGLVGQSSVVVWNPMSLASDQPMVKPGHTGIQVNFEIDAAIISVLHTFRVQNYNRGATRGALVVFGSIAQKFRGTVAGGYNVQNADGTYTTVNTGYSKAYQYDTVLKTISPPKFLNPTDSNYTVIGYATVNPSGGGTP</sequence>
<feature type="transmembrane region" description="Helical" evidence="1">
    <location>
        <begin position="12"/>
        <end position="34"/>
    </location>
</feature>
<gene>
    <name evidence="2" type="ORF">D1781_02415</name>
</gene>
<evidence type="ECO:0000313" key="2">
    <source>
        <dbReference type="EMBL" id="RIX30310.1"/>
    </source>
</evidence>
<organism evidence="2 3">
    <name type="scientific">Amnibacterium setariae</name>
    <dbReference type="NCBI Taxonomy" id="2306585"/>
    <lineage>
        <taxon>Bacteria</taxon>
        <taxon>Bacillati</taxon>
        <taxon>Actinomycetota</taxon>
        <taxon>Actinomycetes</taxon>
        <taxon>Micrococcales</taxon>
        <taxon>Microbacteriaceae</taxon>
        <taxon>Amnibacterium</taxon>
    </lineage>
</organism>
<keyword evidence="3" id="KW-1185">Reference proteome</keyword>
<accession>A0A3A1U1U4</accession>
<keyword evidence="1" id="KW-0812">Transmembrane</keyword>
<dbReference type="Proteomes" id="UP000265742">
    <property type="component" value="Unassembled WGS sequence"/>
</dbReference>
<comment type="caution">
    <text evidence="2">The sequence shown here is derived from an EMBL/GenBank/DDBJ whole genome shotgun (WGS) entry which is preliminary data.</text>
</comment>
<keyword evidence="1" id="KW-1133">Transmembrane helix</keyword>
<evidence type="ECO:0000256" key="1">
    <source>
        <dbReference type="SAM" id="Phobius"/>
    </source>
</evidence>
<proteinExistence type="predicted"/>
<dbReference type="OrthoDB" id="36432at2"/>